<gene>
    <name evidence="1" type="ORF">H2198_010567</name>
</gene>
<name>A0ACC2ZRU9_9EURO</name>
<comment type="caution">
    <text evidence="1">The sequence shown here is derived from an EMBL/GenBank/DDBJ whole genome shotgun (WGS) entry which is preliminary data.</text>
</comment>
<keyword evidence="2" id="KW-1185">Reference proteome</keyword>
<evidence type="ECO:0000313" key="1">
    <source>
        <dbReference type="EMBL" id="KAJ9650120.1"/>
    </source>
</evidence>
<reference evidence="1" key="1">
    <citation type="submission" date="2022-10" db="EMBL/GenBank/DDBJ databases">
        <title>Culturing micro-colonial fungi from biological soil crusts in the Mojave desert and describing Neophaeococcomyces mojavensis, and introducing the new genera and species Taxawa tesnikishii.</title>
        <authorList>
            <person name="Kurbessoian T."/>
            <person name="Stajich J.E."/>
        </authorList>
    </citation>
    <scope>NUCLEOTIDE SEQUENCE</scope>
    <source>
        <strain evidence="1">JES_112</strain>
    </source>
</reference>
<accession>A0ACC2ZRU9</accession>
<dbReference type="Proteomes" id="UP001172386">
    <property type="component" value="Unassembled WGS sequence"/>
</dbReference>
<organism evidence="1 2">
    <name type="scientific">Neophaeococcomyces mojaviensis</name>
    <dbReference type="NCBI Taxonomy" id="3383035"/>
    <lineage>
        <taxon>Eukaryota</taxon>
        <taxon>Fungi</taxon>
        <taxon>Dikarya</taxon>
        <taxon>Ascomycota</taxon>
        <taxon>Pezizomycotina</taxon>
        <taxon>Eurotiomycetes</taxon>
        <taxon>Chaetothyriomycetidae</taxon>
        <taxon>Chaetothyriales</taxon>
        <taxon>Chaetothyriales incertae sedis</taxon>
        <taxon>Neophaeococcomyces</taxon>
    </lineage>
</organism>
<dbReference type="EMBL" id="JAPDRQ010000383">
    <property type="protein sequence ID" value="KAJ9650120.1"/>
    <property type="molecule type" value="Genomic_DNA"/>
</dbReference>
<proteinExistence type="predicted"/>
<protein>
    <submittedName>
        <fullName evidence="1">Uncharacterized protein</fullName>
    </submittedName>
</protein>
<evidence type="ECO:0000313" key="2">
    <source>
        <dbReference type="Proteomes" id="UP001172386"/>
    </source>
</evidence>
<sequence length="693" mass="79697">MAGLYPFSYEKLSDKNEIRLLKLQQPLDCGPPVRCELVNTFLNHPKSLKYHALSYTWDGAFHIRGDPQLKTQPPVLHDIECGSRKLQIRENLYRALIRLKQRELSEYYWIDAICINQTDVNERSAQVQLMAEIYAGAEQVIVWIGEADEHSDIALPIMDYLWDDVVDGAALVAKFPTYLVFNDPTFYEDINRPPLTTPQWAAIGQFFMRRWFGRPTIVWVIQELVLATNACILCGGDRYTWDNTFLFGWFLYKSGWWPYVRRIHAKGSPIMSLGFETLTRIQKLSYCANEGPNKPQLLKMLKTWTHVKDEKGKLCNFLVYILDQTRPMSATDPRDKIYAVLTLATRYLRGSGPILPIPDYNKTILEVFSEFTTYLLQNSNGLSILSWVDDLGRRRIKDLPSWVPDFSTEMLPLPLIGNKNEGYNATLSWDYEIPAVDLSTKVLTMNGIYFDTIEETSEFIPDAMEHNKFLLLLDIIYHLEDQRLTGLDRLDVFLRTIVADRIDESGTDYNKAHFSPEKVGESYLAWLMNHMARSIIIGHQTPGDWIADPGFMIFRGVSLLDSGSDQDTSISFDAFLAEYLSLFDPEQDLQTEAFTTRFINPTLLYTSMYDKSIWIRRLARTRTTNRLCLIAPSVEPGDQIWYLQGAKVPFILRKLPSSKYILRGEAFVQGCMDGEVFSHFGFSTDDSATVEIE</sequence>